<organism evidence="2 3">
    <name type="scientific">Racocetra fulgida</name>
    <dbReference type="NCBI Taxonomy" id="60492"/>
    <lineage>
        <taxon>Eukaryota</taxon>
        <taxon>Fungi</taxon>
        <taxon>Fungi incertae sedis</taxon>
        <taxon>Mucoromycota</taxon>
        <taxon>Glomeromycotina</taxon>
        <taxon>Glomeromycetes</taxon>
        <taxon>Diversisporales</taxon>
        <taxon>Gigasporaceae</taxon>
        <taxon>Racocetra</taxon>
    </lineage>
</organism>
<gene>
    <name evidence="2" type="ORF">RFULGI_LOCUS2300</name>
</gene>
<feature type="non-terminal residue" evidence="2">
    <location>
        <position position="45"/>
    </location>
</feature>
<evidence type="ECO:0000256" key="1">
    <source>
        <dbReference type="SAM" id="MobiDB-lite"/>
    </source>
</evidence>
<evidence type="ECO:0000313" key="2">
    <source>
        <dbReference type="EMBL" id="CAG8497971.1"/>
    </source>
</evidence>
<protein>
    <submittedName>
        <fullName evidence="2">19185_t:CDS:1</fullName>
    </submittedName>
</protein>
<evidence type="ECO:0000313" key="3">
    <source>
        <dbReference type="Proteomes" id="UP000789396"/>
    </source>
</evidence>
<reference evidence="2" key="1">
    <citation type="submission" date="2021-06" db="EMBL/GenBank/DDBJ databases">
        <authorList>
            <person name="Kallberg Y."/>
            <person name="Tangrot J."/>
            <person name="Rosling A."/>
        </authorList>
    </citation>
    <scope>NUCLEOTIDE SEQUENCE</scope>
    <source>
        <strain evidence="2">IN212</strain>
    </source>
</reference>
<feature type="compositionally biased region" description="Basic and acidic residues" evidence="1">
    <location>
        <begin position="20"/>
        <end position="30"/>
    </location>
</feature>
<dbReference type="EMBL" id="CAJVPZ010001701">
    <property type="protein sequence ID" value="CAG8497971.1"/>
    <property type="molecule type" value="Genomic_DNA"/>
</dbReference>
<sequence length="45" mass="5219">MATLYKQIVKAQEDEDSDDPKEKKPLENKQNRQRVLALSSRGVNF</sequence>
<accession>A0A9N8ZJH5</accession>
<comment type="caution">
    <text evidence="2">The sequence shown here is derived from an EMBL/GenBank/DDBJ whole genome shotgun (WGS) entry which is preliminary data.</text>
</comment>
<feature type="non-terminal residue" evidence="2">
    <location>
        <position position="1"/>
    </location>
</feature>
<proteinExistence type="predicted"/>
<feature type="region of interest" description="Disordered" evidence="1">
    <location>
        <begin position="1"/>
        <end position="45"/>
    </location>
</feature>
<name>A0A9N8ZJH5_9GLOM</name>
<keyword evidence="3" id="KW-1185">Reference proteome</keyword>
<dbReference type="AlphaFoldDB" id="A0A9N8ZJH5"/>
<dbReference type="Proteomes" id="UP000789396">
    <property type="component" value="Unassembled WGS sequence"/>
</dbReference>